<dbReference type="PANTHER" id="PTHR30006:SF2">
    <property type="entry name" value="ABC TRANSPORTER SUBSTRATE-BINDING PROTEIN"/>
    <property type="match status" value="1"/>
</dbReference>
<dbReference type="PANTHER" id="PTHR30006">
    <property type="entry name" value="THIAMINE-BINDING PERIPLASMIC PROTEIN-RELATED"/>
    <property type="match status" value="1"/>
</dbReference>
<organism evidence="2 3">
    <name type="scientific">Oceanibacterium hippocampi</name>
    <dbReference type="NCBI Taxonomy" id="745714"/>
    <lineage>
        <taxon>Bacteria</taxon>
        <taxon>Pseudomonadati</taxon>
        <taxon>Pseudomonadota</taxon>
        <taxon>Alphaproteobacteria</taxon>
        <taxon>Sneathiellales</taxon>
        <taxon>Sneathiellaceae</taxon>
        <taxon>Oceanibacterium</taxon>
    </lineage>
</organism>
<dbReference type="Pfam" id="PF13416">
    <property type="entry name" value="SBP_bac_8"/>
    <property type="match status" value="1"/>
</dbReference>
<sequence length="374" mass="40180">MKTIDKTHQGASGRAHGVTRRHVLAGAAALGASAVAAPFIRPARAAEPLKVGTYGGYFEESFVKHVYPEFTKATGIEVQSIAEPTGSTWLVQLENAARAGIAPADVSMMAGVPRLRGASAKLWAPLDTAKIPNLANVSSGFIEKYDDGSTYGVGAVSWYITLCSNTKTFPDAPASWADMWAADKKDTLGLLALPQNSFLLEITATTYFGGPDILKTQEGIEKVLAKLAEVKPNVRLWYKDEGTFQQALQDGEIPMGQYYHDVTGLAAADGFPVRSTFPKEGGVVDSGFWVVSKASKMLDQAQTFIDYTSSPAVQATLARKVGTAPVVARKHLDLSDDEFAAVASDIPPIVPQYDIYLKWGDWISEKWTAMITAG</sequence>
<dbReference type="GO" id="GO:0030975">
    <property type="term" value="F:thiamine binding"/>
    <property type="evidence" value="ECO:0007669"/>
    <property type="project" value="TreeGrafter"/>
</dbReference>
<dbReference type="GO" id="GO:0030288">
    <property type="term" value="C:outer membrane-bounded periplasmic space"/>
    <property type="evidence" value="ECO:0007669"/>
    <property type="project" value="TreeGrafter"/>
</dbReference>
<dbReference type="PROSITE" id="PS51318">
    <property type="entry name" value="TAT"/>
    <property type="match status" value="1"/>
</dbReference>
<dbReference type="RefSeq" id="WP_085881452.1">
    <property type="nucleotide sequence ID" value="NZ_FWFR01000001.1"/>
</dbReference>
<dbReference type="InterPro" id="IPR006059">
    <property type="entry name" value="SBP"/>
</dbReference>
<proteinExistence type="predicted"/>
<reference evidence="2 3" key="1">
    <citation type="submission" date="2017-03" db="EMBL/GenBank/DDBJ databases">
        <authorList>
            <person name="Afonso C.L."/>
            <person name="Miller P.J."/>
            <person name="Scott M.A."/>
            <person name="Spackman E."/>
            <person name="Goraichik I."/>
            <person name="Dimitrov K.M."/>
            <person name="Suarez D.L."/>
            <person name="Swayne D.E."/>
        </authorList>
    </citation>
    <scope>NUCLEOTIDE SEQUENCE [LARGE SCALE GENOMIC DNA]</scope>
    <source>
        <strain evidence="2 3">CECT 7691</strain>
    </source>
</reference>
<evidence type="ECO:0000256" key="1">
    <source>
        <dbReference type="ARBA" id="ARBA00022729"/>
    </source>
</evidence>
<protein>
    <submittedName>
        <fullName evidence="2">Spermidine/putrescine-binding periplasmic protein</fullName>
    </submittedName>
</protein>
<dbReference type="InParanoid" id="A0A1Y5R9G7"/>
<dbReference type="GO" id="GO:0015888">
    <property type="term" value="P:thiamine transport"/>
    <property type="evidence" value="ECO:0007669"/>
    <property type="project" value="TreeGrafter"/>
</dbReference>
<dbReference type="AlphaFoldDB" id="A0A1Y5R9G7"/>
<dbReference type="OrthoDB" id="7811527at2"/>
<dbReference type="CDD" id="cd13589">
    <property type="entry name" value="PBP2_polyamine_RpCGA009"/>
    <property type="match status" value="1"/>
</dbReference>
<dbReference type="Gene3D" id="3.40.190.10">
    <property type="entry name" value="Periplasmic binding protein-like II"/>
    <property type="match status" value="2"/>
</dbReference>
<keyword evidence="1" id="KW-0732">Signal</keyword>
<dbReference type="Proteomes" id="UP000193200">
    <property type="component" value="Unassembled WGS sequence"/>
</dbReference>
<name>A0A1Y5R9G7_9PROT</name>
<dbReference type="SUPFAM" id="SSF53850">
    <property type="entry name" value="Periplasmic binding protein-like II"/>
    <property type="match status" value="1"/>
</dbReference>
<dbReference type="GO" id="GO:0030976">
    <property type="term" value="F:thiamine pyrophosphate binding"/>
    <property type="evidence" value="ECO:0007669"/>
    <property type="project" value="TreeGrafter"/>
</dbReference>
<evidence type="ECO:0000313" key="3">
    <source>
        <dbReference type="Proteomes" id="UP000193200"/>
    </source>
</evidence>
<gene>
    <name evidence="2" type="primary">potD_1</name>
    <name evidence="2" type="ORF">OCH7691_00077</name>
</gene>
<dbReference type="InterPro" id="IPR006311">
    <property type="entry name" value="TAT_signal"/>
</dbReference>
<evidence type="ECO:0000313" key="2">
    <source>
        <dbReference type="EMBL" id="SLN11096.1"/>
    </source>
</evidence>
<accession>A0A1Y5R9G7</accession>
<keyword evidence="3" id="KW-1185">Reference proteome</keyword>
<dbReference type="EMBL" id="FWFR01000001">
    <property type="protein sequence ID" value="SLN11096.1"/>
    <property type="molecule type" value="Genomic_DNA"/>
</dbReference>